<feature type="transmembrane region" description="Helical" evidence="1">
    <location>
        <begin position="982"/>
        <end position="1002"/>
    </location>
</feature>
<dbReference type="GO" id="GO:0005975">
    <property type="term" value="P:carbohydrate metabolic process"/>
    <property type="evidence" value="ECO:0007669"/>
    <property type="project" value="UniProtKB-ARBA"/>
</dbReference>
<feature type="signal peptide" evidence="2">
    <location>
        <begin position="1"/>
        <end position="32"/>
    </location>
</feature>
<dbReference type="RefSeq" id="WP_101602210.1">
    <property type="nucleotide sequence ID" value="NZ_PKKM01000010.1"/>
</dbReference>
<keyword evidence="1" id="KW-1133">Transmembrane helix</keyword>
<dbReference type="EMBL" id="PKKM01000010">
    <property type="protein sequence ID" value="PKY64077.1"/>
    <property type="molecule type" value="Genomic_DNA"/>
</dbReference>
<dbReference type="Proteomes" id="UP000234198">
    <property type="component" value="Unassembled WGS sequence"/>
</dbReference>
<organism evidence="4 5">
    <name type="scientific">Schaalia odontolytica</name>
    <dbReference type="NCBI Taxonomy" id="1660"/>
    <lineage>
        <taxon>Bacteria</taxon>
        <taxon>Bacillati</taxon>
        <taxon>Actinomycetota</taxon>
        <taxon>Actinomycetes</taxon>
        <taxon>Actinomycetales</taxon>
        <taxon>Actinomycetaceae</taxon>
        <taxon>Schaalia</taxon>
    </lineage>
</organism>
<proteinExistence type="predicted"/>
<sequence length="1011" mass="107538">MATSRARAGHARTKRAGVASRALAALAVVATAASTLVVSQVAAPQAAQAAQEPGATKIDVGEVSAWMGKGITNGSETDETTDYNNFIRYGIVKGMTEERIRTGNTPVTTSLGGPYAKANDAWTYIARGMPWKWDDQSVDYGDPPASKAWMQAHYDKWKNAGDKAIWVNGQSAIGFKPNNPGAVDPGQVFLLGAIRHNNLPIGGTAQIQPYLHSSLNLQMTGLIPGDPGESFPFVNNETFNTLSSTIMYRKGGAYVKHPGIAGTGTCRTDIGINGKDATERALPESGVQYLRDAVMDQGRYYGTPKWVTDPATGERVFIGTAYEPDPVNAADRSQGYVNKPESRSGRYYCVKYVGEGNGEYDLYSQYYNKGAEQPYNQITTKRALPIEWPGAKGNVNENPYVWDTVKLKKTTSDRTFTKNGRTYRLQLWGFTPATNATNFLTPDNFNSIPTANCPATPPADAKRTDTFITQELSVNYGCLYGVITEERSVRIAKAVEDPAGANPTIPAANFLVETGATWHDNTDRTPATTGTVTVTKPTASSAPAKTSYISAADPAATLTPTAFGEAQAKYDSVFIPFEVGNSDFTITEKDINTGGEDKWSLKDIKCVNGIGEDVAVTKTERGVNFKNVGGAASNEAAPITCTFVNEYQAPKLRVEKSIEANGGANGATSFNVDYKIVATNDGSLAANTGKLTDKPDFAKGLEIQSAKIAETQAGLDSASNATATNGVYTLTDGVELAPKATKEYWIRFAVVRNPAAAGYNEADLACSINGNNELAPGKGLFNEVLAENGKDSDGTSNNKACGPTVPHDFVVIKAGTQNTGKTFADASNQYTGPNGVTLYPLEGAEFAIYNANPNADANATVVKTLTQATATDGYYWSVNDLNLDTMYWLVETKAPAGHSLLPKPIAFTLTTPRGNSSGTNVELADDLTDSAKWAKSAVQSFTSEASSLPGPQGFLVAGTRKATIVVKDTEVGELPKAGSTGIYPYIGAAAVLMTGAMVMTVVTTKRRKAIA</sequence>
<evidence type="ECO:0000256" key="2">
    <source>
        <dbReference type="SAM" id="SignalP"/>
    </source>
</evidence>
<evidence type="ECO:0000259" key="3">
    <source>
        <dbReference type="Pfam" id="PF17802"/>
    </source>
</evidence>
<dbReference type="InterPro" id="IPR013783">
    <property type="entry name" value="Ig-like_fold"/>
</dbReference>
<reference evidence="4 5" key="1">
    <citation type="submission" date="2017-12" db="EMBL/GenBank/DDBJ databases">
        <title>Phylogenetic diversity of female urinary microbiome.</title>
        <authorList>
            <person name="Thomas-White K."/>
            <person name="Wolfe A.J."/>
        </authorList>
    </citation>
    <scope>NUCLEOTIDE SEQUENCE [LARGE SCALE GENOMIC DNA]</scope>
    <source>
        <strain evidence="4 5">UMB0018</strain>
    </source>
</reference>
<dbReference type="Gene3D" id="2.60.40.10">
    <property type="entry name" value="Immunoglobulins"/>
    <property type="match status" value="1"/>
</dbReference>
<keyword evidence="2" id="KW-0732">Signal</keyword>
<accession>A0A2I1HYZ9</accession>
<dbReference type="Pfam" id="PF17802">
    <property type="entry name" value="SpaA"/>
    <property type="match status" value="1"/>
</dbReference>
<gene>
    <name evidence="4" type="ORF">CYJ22_07760</name>
</gene>
<comment type="caution">
    <text evidence="4">The sequence shown here is derived from an EMBL/GenBank/DDBJ whole genome shotgun (WGS) entry which is preliminary data.</text>
</comment>
<name>A0A2I1HYZ9_9ACTO</name>
<keyword evidence="1" id="KW-0472">Membrane</keyword>
<dbReference type="AlphaFoldDB" id="A0A2I1HYZ9"/>
<protein>
    <recommendedName>
        <fullName evidence="3">SpaA-like prealbumin fold domain-containing protein</fullName>
    </recommendedName>
</protein>
<feature type="chain" id="PRO_5038923895" description="SpaA-like prealbumin fold domain-containing protein" evidence="2">
    <location>
        <begin position="33"/>
        <end position="1011"/>
    </location>
</feature>
<evidence type="ECO:0000256" key="1">
    <source>
        <dbReference type="SAM" id="Phobius"/>
    </source>
</evidence>
<evidence type="ECO:0000313" key="4">
    <source>
        <dbReference type="EMBL" id="PKY64077.1"/>
    </source>
</evidence>
<evidence type="ECO:0000313" key="5">
    <source>
        <dbReference type="Proteomes" id="UP000234198"/>
    </source>
</evidence>
<keyword evidence="1" id="KW-0812">Transmembrane</keyword>
<dbReference type="InterPro" id="IPR041033">
    <property type="entry name" value="SpaA_PFL_dom_1"/>
</dbReference>
<feature type="domain" description="SpaA-like prealbumin fold" evidence="3">
    <location>
        <begin position="840"/>
        <end position="911"/>
    </location>
</feature>